<keyword evidence="6" id="KW-1185">Reference proteome</keyword>
<evidence type="ECO:0000256" key="2">
    <source>
        <dbReference type="ARBA" id="ARBA00022729"/>
    </source>
</evidence>
<sequence>MRCGIKGLAVAALLLVWWGSALGADVAKIGVVDFQRVLKESRAGREAAEVLRTKQSERMAELGQMKTRIASLQSSVESLELSSTTREVSEKRKELETLLGEFKAADQKYSRLFAEINRRQTEKIRKELSGIIDRLGRKGGYLLIVEKKEVLYAPESMDMTDRLIGLYDEAYEKR</sequence>
<protein>
    <submittedName>
        <fullName evidence="5">Membrane protein</fullName>
    </submittedName>
</protein>
<keyword evidence="2 4" id="KW-0732">Signal</keyword>
<gene>
    <name evidence="5" type="ORF">DSLASN_07120</name>
</gene>
<feature type="chain" id="PRO_5045119821" evidence="4">
    <location>
        <begin position="24"/>
        <end position="174"/>
    </location>
</feature>
<dbReference type="InterPro" id="IPR005632">
    <property type="entry name" value="Chaperone_Skp"/>
</dbReference>
<dbReference type="SUPFAM" id="SSF111384">
    <property type="entry name" value="OmpH-like"/>
    <property type="match status" value="1"/>
</dbReference>
<dbReference type="Pfam" id="PF03938">
    <property type="entry name" value="OmpH"/>
    <property type="match status" value="1"/>
</dbReference>
<evidence type="ECO:0000313" key="5">
    <source>
        <dbReference type="EMBL" id="BCS95080.1"/>
    </source>
</evidence>
<reference evidence="5 6" key="1">
    <citation type="submission" date="2021-02" db="EMBL/GenBank/DDBJ databases">
        <title>Complete genome of Desulfoluna sp. strain ASN36.</title>
        <authorList>
            <person name="Takahashi A."/>
            <person name="Kojima H."/>
            <person name="Fukui M."/>
        </authorList>
    </citation>
    <scope>NUCLEOTIDE SEQUENCE [LARGE SCALE GENOMIC DNA]</scope>
    <source>
        <strain evidence="5 6">ASN36</strain>
    </source>
</reference>
<evidence type="ECO:0000256" key="4">
    <source>
        <dbReference type="SAM" id="SignalP"/>
    </source>
</evidence>
<dbReference type="Gene3D" id="3.30.910.20">
    <property type="entry name" value="Skp domain"/>
    <property type="match status" value="1"/>
</dbReference>
<dbReference type="EMBL" id="AP024488">
    <property type="protein sequence ID" value="BCS95080.1"/>
    <property type="molecule type" value="Genomic_DNA"/>
</dbReference>
<name>A0ABN6F0N4_9BACT</name>
<dbReference type="PANTHER" id="PTHR35089:SF1">
    <property type="entry name" value="CHAPERONE PROTEIN SKP"/>
    <property type="match status" value="1"/>
</dbReference>
<evidence type="ECO:0000313" key="6">
    <source>
        <dbReference type="Proteomes" id="UP001320148"/>
    </source>
</evidence>
<dbReference type="InterPro" id="IPR024930">
    <property type="entry name" value="Skp_dom_sf"/>
</dbReference>
<feature type="coiled-coil region" evidence="3">
    <location>
        <begin position="81"/>
        <end position="108"/>
    </location>
</feature>
<dbReference type="Proteomes" id="UP001320148">
    <property type="component" value="Chromosome"/>
</dbReference>
<proteinExistence type="inferred from homology"/>
<keyword evidence="3" id="KW-0175">Coiled coil</keyword>
<organism evidence="5 6">
    <name type="scientific">Desulfoluna limicola</name>
    <dbReference type="NCBI Taxonomy" id="2810562"/>
    <lineage>
        <taxon>Bacteria</taxon>
        <taxon>Pseudomonadati</taxon>
        <taxon>Thermodesulfobacteriota</taxon>
        <taxon>Desulfobacteria</taxon>
        <taxon>Desulfobacterales</taxon>
        <taxon>Desulfolunaceae</taxon>
        <taxon>Desulfoluna</taxon>
    </lineage>
</organism>
<dbReference type="PANTHER" id="PTHR35089">
    <property type="entry name" value="CHAPERONE PROTEIN SKP"/>
    <property type="match status" value="1"/>
</dbReference>
<feature type="signal peptide" evidence="4">
    <location>
        <begin position="1"/>
        <end position="23"/>
    </location>
</feature>
<evidence type="ECO:0000256" key="3">
    <source>
        <dbReference type="SAM" id="Coils"/>
    </source>
</evidence>
<dbReference type="RefSeq" id="WP_236891367.1">
    <property type="nucleotide sequence ID" value="NZ_AP024488.1"/>
</dbReference>
<dbReference type="SMART" id="SM00935">
    <property type="entry name" value="OmpH"/>
    <property type="match status" value="1"/>
</dbReference>
<accession>A0ABN6F0N4</accession>
<evidence type="ECO:0000256" key="1">
    <source>
        <dbReference type="ARBA" id="ARBA00009091"/>
    </source>
</evidence>
<comment type="similarity">
    <text evidence="1">Belongs to the Skp family.</text>
</comment>